<dbReference type="HOGENOM" id="CLU_2154370_0_0_10"/>
<evidence type="ECO:0000313" key="2">
    <source>
        <dbReference type="Proteomes" id="UP000004913"/>
    </source>
</evidence>
<accession>F5IU36</accession>
<organism evidence="1 2">
    <name type="scientific">Dysgonomonas gadei ATCC BAA-286</name>
    <dbReference type="NCBI Taxonomy" id="742766"/>
    <lineage>
        <taxon>Bacteria</taxon>
        <taxon>Pseudomonadati</taxon>
        <taxon>Bacteroidota</taxon>
        <taxon>Bacteroidia</taxon>
        <taxon>Bacteroidales</taxon>
        <taxon>Dysgonomonadaceae</taxon>
        <taxon>Dysgonomonas</taxon>
    </lineage>
</organism>
<dbReference type="AlphaFoldDB" id="F5IU36"/>
<sequence>MPKPKRISHWGIWNKYSSSICKVVTVGLKSKTPITNVNQNIRLIYKFFIYLLESNTRYAINRKEKVTIKFSTNTKLYIPPLSSICISNKRCMNAHRILMIINSLFILLVSI</sequence>
<name>F5IU36_9BACT</name>
<dbReference type="EMBL" id="ADLV01000008">
    <property type="protein sequence ID" value="EGJ99169.1"/>
    <property type="molecule type" value="Genomic_DNA"/>
</dbReference>
<dbReference type="STRING" id="742766.HMPREF9455_00603"/>
<reference evidence="1 2" key="1">
    <citation type="submission" date="2011-04" db="EMBL/GenBank/DDBJ databases">
        <title>The Genome Sequence of Dysgonomonas gadei ATCC BAA-286.</title>
        <authorList>
            <consortium name="The Broad Institute Genome Sequencing Platform"/>
            <person name="Earl A."/>
            <person name="Ward D."/>
            <person name="Feldgarden M."/>
            <person name="Gevers D."/>
            <person name="Pudlo N."/>
            <person name="Martens E."/>
            <person name="Allen-Vercoe E."/>
            <person name="Young S.K."/>
            <person name="Zeng Q."/>
            <person name="Gargeya S."/>
            <person name="Fitzgerald M."/>
            <person name="Haas B."/>
            <person name="Abouelleil A."/>
            <person name="Alvarado L."/>
            <person name="Arachchi H.M."/>
            <person name="Berlin A."/>
            <person name="Brown A."/>
            <person name="Chapman S.B."/>
            <person name="Chen Z."/>
            <person name="Dunbar C."/>
            <person name="Freedman E."/>
            <person name="Gearin G."/>
            <person name="Gellesch M."/>
            <person name="Goldberg J."/>
            <person name="Griggs A."/>
            <person name="Gujja S."/>
            <person name="Heiman D."/>
            <person name="Howarth C."/>
            <person name="Larson L."/>
            <person name="Lui A."/>
            <person name="MacDonald P.J.P."/>
            <person name="Mehta T."/>
            <person name="Montmayeur A."/>
            <person name="Murphy C."/>
            <person name="Neiman D."/>
            <person name="Pearson M."/>
            <person name="Priest M."/>
            <person name="Roberts A."/>
            <person name="Saif S."/>
            <person name="Shea T."/>
            <person name="Shenoy N."/>
            <person name="Sisk P."/>
            <person name="Stolte C."/>
            <person name="Sykes S."/>
            <person name="Yandava C."/>
            <person name="Wortman J."/>
            <person name="Nusbaum C."/>
            <person name="Birren B."/>
        </authorList>
    </citation>
    <scope>NUCLEOTIDE SEQUENCE [LARGE SCALE GENOMIC DNA]</scope>
    <source>
        <strain evidence="1 2">ATCC BAA-286</strain>
    </source>
</reference>
<protein>
    <submittedName>
        <fullName evidence="1">Uncharacterized protein</fullName>
    </submittedName>
</protein>
<gene>
    <name evidence="1" type="ORF">HMPREF9455_00603</name>
</gene>
<evidence type="ECO:0000313" key="1">
    <source>
        <dbReference type="EMBL" id="EGJ99169.1"/>
    </source>
</evidence>
<proteinExistence type="predicted"/>
<dbReference type="Proteomes" id="UP000004913">
    <property type="component" value="Unassembled WGS sequence"/>
</dbReference>
<keyword evidence="2" id="KW-1185">Reference proteome</keyword>
<comment type="caution">
    <text evidence="1">The sequence shown here is derived from an EMBL/GenBank/DDBJ whole genome shotgun (WGS) entry which is preliminary data.</text>
</comment>